<evidence type="ECO:0000313" key="2">
    <source>
        <dbReference type="EMBL" id="NIJ66914.1"/>
    </source>
</evidence>
<sequence length="125" mass="13203">MFVLDASVLLALLLGESGAQQVAAVVRGAEMSIVNLCEVVTRLSEGGADPGAVYGIAISYGVRVQAFREAHAIEVARLRPLTRHLGLSLGDRTCLAQGRFSALPILTADARMASADIGLDIRMIR</sequence>
<dbReference type="AlphaFoldDB" id="A0A7X5ZXK9"/>
<organism evidence="2 3">
    <name type="scientific">Sphingomonas leidyi</name>
    <dbReference type="NCBI Taxonomy" id="68569"/>
    <lineage>
        <taxon>Bacteria</taxon>
        <taxon>Pseudomonadati</taxon>
        <taxon>Pseudomonadota</taxon>
        <taxon>Alphaproteobacteria</taxon>
        <taxon>Sphingomonadales</taxon>
        <taxon>Sphingomonadaceae</taxon>
        <taxon>Sphingomonas</taxon>
    </lineage>
</organism>
<dbReference type="InterPro" id="IPR002716">
    <property type="entry name" value="PIN_dom"/>
</dbReference>
<dbReference type="Pfam" id="PF01850">
    <property type="entry name" value="PIN"/>
    <property type="match status" value="1"/>
</dbReference>
<dbReference type="Gene3D" id="3.40.50.1010">
    <property type="entry name" value="5'-nuclease"/>
    <property type="match status" value="1"/>
</dbReference>
<accession>A0A7X5ZXK9</accession>
<dbReference type="CDD" id="cd18682">
    <property type="entry name" value="PIN_VapC-like"/>
    <property type="match status" value="1"/>
</dbReference>
<dbReference type="RefSeq" id="WP_208413769.1">
    <property type="nucleotide sequence ID" value="NZ_JAASQV010000005.1"/>
</dbReference>
<dbReference type="InterPro" id="IPR029060">
    <property type="entry name" value="PIN-like_dom_sf"/>
</dbReference>
<name>A0A7X5ZXK9_9SPHN</name>
<dbReference type="SUPFAM" id="SSF88723">
    <property type="entry name" value="PIN domain-like"/>
    <property type="match status" value="1"/>
</dbReference>
<protein>
    <submittedName>
        <fullName evidence="2">PIN domain nuclease of toxin-antitoxin system</fullName>
    </submittedName>
</protein>
<feature type="domain" description="PIN" evidence="1">
    <location>
        <begin position="3"/>
        <end position="116"/>
    </location>
</feature>
<keyword evidence="3" id="KW-1185">Reference proteome</keyword>
<comment type="caution">
    <text evidence="2">The sequence shown here is derived from an EMBL/GenBank/DDBJ whole genome shotgun (WGS) entry which is preliminary data.</text>
</comment>
<proteinExistence type="predicted"/>
<evidence type="ECO:0000259" key="1">
    <source>
        <dbReference type="Pfam" id="PF01850"/>
    </source>
</evidence>
<dbReference type="Proteomes" id="UP000564677">
    <property type="component" value="Unassembled WGS sequence"/>
</dbReference>
<reference evidence="2 3" key="1">
    <citation type="submission" date="2020-03" db="EMBL/GenBank/DDBJ databases">
        <title>Genomic Encyclopedia of Type Strains, Phase IV (KMG-IV): sequencing the most valuable type-strain genomes for metagenomic binning, comparative biology and taxonomic classification.</title>
        <authorList>
            <person name="Goeker M."/>
        </authorList>
    </citation>
    <scope>NUCLEOTIDE SEQUENCE [LARGE SCALE GENOMIC DNA]</scope>
    <source>
        <strain evidence="2 3">DSM 4733</strain>
    </source>
</reference>
<evidence type="ECO:0000313" key="3">
    <source>
        <dbReference type="Proteomes" id="UP000564677"/>
    </source>
</evidence>
<gene>
    <name evidence="2" type="ORF">FHR20_003892</name>
</gene>
<dbReference type="EMBL" id="JAASQV010000005">
    <property type="protein sequence ID" value="NIJ66914.1"/>
    <property type="molecule type" value="Genomic_DNA"/>
</dbReference>